<proteinExistence type="predicted"/>
<evidence type="ECO:0000313" key="2">
    <source>
        <dbReference type="EMBL" id="VDN87606.1"/>
    </source>
</evidence>
<gene>
    <name evidence="2" type="ORF">BPAG_LOCUS6420</name>
</gene>
<evidence type="ECO:0000313" key="3">
    <source>
        <dbReference type="Proteomes" id="UP000278627"/>
    </source>
</evidence>
<dbReference type="Pfam" id="PF18334">
    <property type="entry name" value="XRN1_D2_D3"/>
    <property type="match status" value="1"/>
</dbReference>
<dbReference type="STRING" id="6280.A0A0N4TE19"/>
<dbReference type="EMBL" id="UZAD01005871">
    <property type="protein sequence ID" value="VDN87606.1"/>
    <property type="molecule type" value="Genomic_DNA"/>
</dbReference>
<protein>
    <submittedName>
        <fullName evidence="4">DNA-binding protein</fullName>
    </submittedName>
</protein>
<reference evidence="2 3" key="2">
    <citation type="submission" date="2018-11" db="EMBL/GenBank/DDBJ databases">
        <authorList>
            <consortium name="Pathogen Informatics"/>
        </authorList>
    </citation>
    <scope>NUCLEOTIDE SEQUENCE [LARGE SCALE GENOMIC DNA]</scope>
</reference>
<dbReference type="InterPro" id="IPR041106">
    <property type="entry name" value="XRN1_D2_D3"/>
</dbReference>
<keyword evidence="3" id="KW-1185">Reference proteome</keyword>
<sequence>MTKGTLTVSCKISPGADLNFCDIVADYDNYALKWYTAYELAKFLHTSVDVINRITGCVYVLLDESNVIPSKNTPLKANIGLELKFTKRKQIVPDFTCRSSEGHLLYSSKTFDIIRNYKMKYPSVFKYLEKLDNFQPYIHIKQIFPEFEREELNKKIEGKFMIS</sequence>
<name>A0A0N4TE19_BRUPA</name>
<accession>A0A0N4TE19</accession>
<feature type="domain" description="Exoribonuclease Xrn1 D2/D3" evidence="1">
    <location>
        <begin position="4"/>
        <end position="155"/>
    </location>
</feature>
<evidence type="ECO:0000313" key="4">
    <source>
        <dbReference type="WBParaSite" id="BPAG_0000645701-mRNA-1"/>
    </source>
</evidence>
<dbReference type="WBParaSite" id="BPAG_0000645701-mRNA-1">
    <property type="protein sequence ID" value="BPAG_0000645701-mRNA-1"/>
    <property type="gene ID" value="BPAG_0000645701"/>
</dbReference>
<evidence type="ECO:0000259" key="1">
    <source>
        <dbReference type="Pfam" id="PF18334"/>
    </source>
</evidence>
<dbReference type="Proteomes" id="UP000278627">
    <property type="component" value="Unassembled WGS sequence"/>
</dbReference>
<dbReference type="AlphaFoldDB" id="A0A0N4TE19"/>
<reference evidence="4" key="1">
    <citation type="submission" date="2017-02" db="UniProtKB">
        <authorList>
            <consortium name="WormBaseParasite"/>
        </authorList>
    </citation>
    <scope>IDENTIFICATION</scope>
</reference>
<organism evidence="4">
    <name type="scientific">Brugia pahangi</name>
    <name type="common">Filarial nematode worm</name>
    <dbReference type="NCBI Taxonomy" id="6280"/>
    <lineage>
        <taxon>Eukaryota</taxon>
        <taxon>Metazoa</taxon>
        <taxon>Ecdysozoa</taxon>
        <taxon>Nematoda</taxon>
        <taxon>Chromadorea</taxon>
        <taxon>Rhabditida</taxon>
        <taxon>Spirurina</taxon>
        <taxon>Spiruromorpha</taxon>
        <taxon>Filarioidea</taxon>
        <taxon>Onchocercidae</taxon>
        <taxon>Brugia</taxon>
    </lineage>
</organism>